<evidence type="ECO:0000256" key="2">
    <source>
        <dbReference type="ARBA" id="ARBA00022475"/>
    </source>
</evidence>
<name>A0A2A2J8X6_9BILA</name>
<reference evidence="19 20" key="1">
    <citation type="journal article" date="2017" name="Curr. Biol.">
        <title>Genome architecture and evolution of a unichromosomal asexual nematode.</title>
        <authorList>
            <person name="Fradin H."/>
            <person name="Zegar C."/>
            <person name="Gutwein M."/>
            <person name="Lucas J."/>
            <person name="Kovtun M."/>
            <person name="Corcoran D."/>
            <person name="Baugh L.R."/>
            <person name="Kiontke K."/>
            <person name="Gunsalus K."/>
            <person name="Fitch D.H."/>
            <person name="Piano F."/>
        </authorList>
    </citation>
    <scope>NUCLEOTIDE SEQUENCE [LARGE SCALE GENOMIC DNA]</scope>
    <source>
        <strain evidence="19">PF1309</strain>
    </source>
</reference>
<feature type="compositionally biased region" description="Low complexity" evidence="16">
    <location>
        <begin position="433"/>
        <end position="447"/>
    </location>
</feature>
<dbReference type="STRING" id="2018661.A0A2A2J8X6"/>
<feature type="transmembrane region" description="Helical" evidence="15">
    <location>
        <begin position="271"/>
        <end position="293"/>
    </location>
</feature>
<dbReference type="EMBL" id="LIAE01010609">
    <property type="protein sequence ID" value="PAV57982.1"/>
    <property type="molecule type" value="Genomic_DNA"/>
</dbReference>
<gene>
    <name evidence="19" type="ORF">WR25_04425</name>
</gene>
<keyword evidence="20" id="KW-1185">Reference proteome</keyword>
<dbReference type="Gene3D" id="2.70.170.10">
    <property type="entry name" value="Neurotransmitter-gated ion-channel ligand-binding domain"/>
    <property type="match status" value="1"/>
</dbReference>
<evidence type="ECO:0000256" key="1">
    <source>
        <dbReference type="ARBA" id="ARBA00022448"/>
    </source>
</evidence>
<dbReference type="CDD" id="cd19051">
    <property type="entry name" value="LGIC_TM_cation"/>
    <property type="match status" value="1"/>
</dbReference>
<keyword evidence="2" id="KW-1003">Cell membrane</keyword>
<keyword evidence="12" id="KW-1071">Ligand-gated ion channel</keyword>
<dbReference type="Pfam" id="PF02931">
    <property type="entry name" value="Neur_chan_LBD"/>
    <property type="match status" value="1"/>
</dbReference>
<dbReference type="GO" id="GO:0004888">
    <property type="term" value="F:transmembrane signaling receptor activity"/>
    <property type="evidence" value="ECO:0007669"/>
    <property type="project" value="InterPro"/>
</dbReference>
<feature type="transmembrane region" description="Helical" evidence="15">
    <location>
        <begin position="515"/>
        <end position="537"/>
    </location>
</feature>
<dbReference type="PROSITE" id="PS00236">
    <property type="entry name" value="NEUROTR_ION_CHANNEL"/>
    <property type="match status" value="1"/>
</dbReference>
<proteinExistence type="inferred from homology"/>
<comment type="similarity">
    <text evidence="15">Belongs to the ligand-gated ion channel (TC 1.A.9) family.</text>
</comment>
<dbReference type="AlphaFoldDB" id="A0A2A2J8X6"/>
<evidence type="ECO:0000259" key="18">
    <source>
        <dbReference type="Pfam" id="PF02932"/>
    </source>
</evidence>
<evidence type="ECO:0000313" key="19">
    <source>
        <dbReference type="EMBL" id="PAV57982.1"/>
    </source>
</evidence>
<keyword evidence="8" id="KW-1015">Disulfide bond</keyword>
<keyword evidence="7 15" id="KW-0472">Membrane</keyword>
<evidence type="ECO:0000256" key="5">
    <source>
        <dbReference type="ARBA" id="ARBA00023018"/>
    </source>
</evidence>
<dbReference type="InterPro" id="IPR006201">
    <property type="entry name" value="Neur_channel"/>
</dbReference>
<keyword evidence="3 15" id="KW-0812">Transmembrane</keyword>
<dbReference type="InterPro" id="IPR036734">
    <property type="entry name" value="Neur_chan_lig-bd_sf"/>
</dbReference>
<dbReference type="Gene3D" id="1.20.58.390">
    <property type="entry name" value="Neurotransmitter-gated ion-channel transmembrane domain"/>
    <property type="match status" value="3"/>
</dbReference>
<keyword evidence="13 15" id="KW-0407">Ion channel</keyword>
<evidence type="ECO:0000256" key="13">
    <source>
        <dbReference type="ARBA" id="ARBA00023303"/>
    </source>
</evidence>
<feature type="region of interest" description="Disordered" evidence="16">
    <location>
        <begin position="395"/>
        <end position="471"/>
    </location>
</feature>
<feature type="domain" description="Neurotransmitter-gated ion-channel ligand-binding" evidence="17">
    <location>
        <begin position="62"/>
        <end position="269"/>
    </location>
</feature>
<evidence type="ECO:0000256" key="3">
    <source>
        <dbReference type="ARBA" id="ARBA00022692"/>
    </source>
</evidence>
<evidence type="ECO:0000256" key="11">
    <source>
        <dbReference type="ARBA" id="ARBA00023257"/>
    </source>
</evidence>
<keyword evidence="5" id="KW-0770">Synapse</keyword>
<accession>A0A2A2J8X6</accession>
<feature type="domain" description="Neurotransmitter-gated ion-channel transmembrane" evidence="18">
    <location>
        <begin position="276"/>
        <end position="536"/>
    </location>
</feature>
<evidence type="ECO:0000256" key="12">
    <source>
        <dbReference type="ARBA" id="ARBA00023286"/>
    </source>
</evidence>
<keyword evidence="11" id="KW-0628">Postsynaptic cell membrane</keyword>
<organism evidence="19 20">
    <name type="scientific">Diploscapter pachys</name>
    <dbReference type="NCBI Taxonomy" id="2018661"/>
    <lineage>
        <taxon>Eukaryota</taxon>
        <taxon>Metazoa</taxon>
        <taxon>Ecdysozoa</taxon>
        <taxon>Nematoda</taxon>
        <taxon>Chromadorea</taxon>
        <taxon>Rhabditida</taxon>
        <taxon>Rhabditina</taxon>
        <taxon>Rhabditomorpha</taxon>
        <taxon>Rhabditoidea</taxon>
        <taxon>Rhabditidae</taxon>
        <taxon>Diploscapter</taxon>
    </lineage>
</organism>
<evidence type="ECO:0000256" key="14">
    <source>
        <dbReference type="ARBA" id="ARBA00034104"/>
    </source>
</evidence>
<dbReference type="InterPro" id="IPR018000">
    <property type="entry name" value="Neurotransmitter_ion_chnl_CS"/>
</dbReference>
<evidence type="ECO:0000256" key="7">
    <source>
        <dbReference type="ARBA" id="ARBA00023136"/>
    </source>
</evidence>
<feature type="compositionally biased region" description="Polar residues" evidence="16">
    <location>
        <begin position="448"/>
        <end position="469"/>
    </location>
</feature>
<dbReference type="PANTHER" id="PTHR18945">
    <property type="entry name" value="NEUROTRANSMITTER GATED ION CHANNEL"/>
    <property type="match status" value="1"/>
</dbReference>
<evidence type="ECO:0000256" key="15">
    <source>
        <dbReference type="RuleBase" id="RU000687"/>
    </source>
</evidence>
<feature type="transmembrane region" description="Helical" evidence="15">
    <location>
        <begin position="6"/>
        <end position="25"/>
    </location>
</feature>
<dbReference type="Pfam" id="PF02932">
    <property type="entry name" value="Neur_chan_memb"/>
    <property type="match status" value="1"/>
</dbReference>
<dbReference type="FunFam" id="2.70.170.10:FF:000030">
    <property type="entry name" value="AcetylCholine Receptor"/>
    <property type="match status" value="1"/>
</dbReference>
<evidence type="ECO:0000256" key="10">
    <source>
        <dbReference type="ARBA" id="ARBA00023180"/>
    </source>
</evidence>
<keyword evidence="6 15" id="KW-0406">Ion transport</keyword>
<dbReference type="InterPro" id="IPR006202">
    <property type="entry name" value="Neur_chan_lig-bd"/>
</dbReference>
<sequence>MLSLLYNIFALLVLHNIGQLFLITMELKAETDILWFCYGTLKIASSSLIYQTFDSKAQDVMERLYSALLKGYSADIRPSITHTKPINVSVYFSLTQIIDMDERHQILTTSAWTRYEWNDFRLVWDPRMYDNVTRIHFPAAVVWRPDVILLDNADEQYGKSITQTDVVVDYLGNINWATACLFTSSCPLDIKFYPFDRQTCVLKYGSWAYDGSKIDIQLGSETGDMSNYVMNTEWNVLRINAEKNPIIYSCCPNDPYPIVDILITIERRPMFYVFNLIIPCVLISLIALLSFYMPSNEGEKVTLGTYYGITIVIVALSTAMSVFTLNIHHSGDHGEQVPPFLQIFAFKILSKVLFIELVPYHSINRHVKFMYEKEHPNEKENLNLYLKQLECNEVVPSDPADSPPPGSESVRPVVSSLSLQVDSPSRKSKKKVSFSSPALSFRSSLPSTSPGSQRSSVAAQNDDGTNNSGGVDPFEAEFLRVMATINGMIERNELRVAEMDKRDARRLEWEQVAMVLDRFLLIVFFMGTITYTVVILYQKELGIFE</sequence>
<feature type="transmembrane region" description="Helical" evidence="15">
    <location>
        <begin position="305"/>
        <end position="325"/>
    </location>
</feature>
<dbReference type="InterPro" id="IPR036719">
    <property type="entry name" value="Neuro-gated_channel_TM_sf"/>
</dbReference>
<evidence type="ECO:0000256" key="4">
    <source>
        <dbReference type="ARBA" id="ARBA00022989"/>
    </source>
</evidence>
<dbReference type="OrthoDB" id="5975154at2759"/>
<protein>
    <recommendedName>
        <fullName evidence="21">Neurotransmitter-gated ion-channel ligand-binding domain-containing protein</fullName>
    </recommendedName>
</protein>
<dbReference type="CDD" id="cd18997">
    <property type="entry name" value="LGIC_ECD_nAChR"/>
    <property type="match status" value="1"/>
</dbReference>
<keyword evidence="4 15" id="KW-1133">Transmembrane helix</keyword>
<evidence type="ECO:0000256" key="9">
    <source>
        <dbReference type="ARBA" id="ARBA00023170"/>
    </source>
</evidence>
<keyword evidence="1 15" id="KW-0813">Transport</keyword>
<evidence type="ECO:0000313" key="20">
    <source>
        <dbReference type="Proteomes" id="UP000218231"/>
    </source>
</evidence>
<evidence type="ECO:0000259" key="17">
    <source>
        <dbReference type="Pfam" id="PF02931"/>
    </source>
</evidence>
<dbReference type="GO" id="GO:0045211">
    <property type="term" value="C:postsynaptic membrane"/>
    <property type="evidence" value="ECO:0007669"/>
    <property type="project" value="UniProtKB-SubCell"/>
</dbReference>
<evidence type="ECO:0000256" key="8">
    <source>
        <dbReference type="ARBA" id="ARBA00023157"/>
    </source>
</evidence>
<keyword evidence="10" id="KW-0325">Glycoprotein</keyword>
<keyword evidence="9" id="KW-0675">Receptor</keyword>
<dbReference type="SUPFAM" id="SSF63712">
    <property type="entry name" value="Nicotinic receptor ligand binding domain-like"/>
    <property type="match status" value="1"/>
</dbReference>
<dbReference type="Proteomes" id="UP000218231">
    <property type="component" value="Unassembled WGS sequence"/>
</dbReference>
<evidence type="ECO:0000256" key="16">
    <source>
        <dbReference type="SAM" id="MobiDB-lite"/>
    </source>
</evidence>
<evidence type="ECO:0000256" key="6">
    <source>
        <dbReference type="ARBA" id="ARBA00023065"/>
    </source>
</evidence>
<comment type="caution">
    <text evidence="19">The sequence shown here is derived from an EMBL/GenBank/DDBJ whole genome shotgun (WGS) entry which is preliminary data.</text>
</comment>
<dbReference type="InterPro" id="IPR038050">
    <property type="entry name" value="Neuro_actylchol_rec"/>
</dbReference>
<dbReference type="InterPro" id="IPR006029">
    <property type="entry name" value="Neurotrans-gated_channel_TM"/>
</dbReference>
<dbReference type="PRINTS" id="PR00254">
    <property type="entry name" value="NICOTINICR"/>
</dbReference>
<dbReference type="GO" id="GO:0022848">
    <property type="term" value="F:acetylcholine-gated monoatomic cation-selective channel activity"/>
    <property type="evidence" value="ECO:0007669"/>
    <property type="project" value="InterPro"/>
</dbReference>
<dbReference type="SUPFAM" id="SSF90112">
    <property type="entry name" value="Neurotransmitter-gated ion-channel transmembrane pore"/>
    <property type="match status" value="1"/>
</dbReference>
<evidence type="ECO:0008006" key="21">
    <source>
        <dbReference type="Google" id="ProtNLM"/>
    </source>
</evidence>
<dbReference type="InterPro" id="IPR002394">
    <property type="entry name" value="Nicotinic_acetylcholine_rcpt"/>
</dbReference>
<dbReference type="PRINTS" id="PR00252">
    <property type="entry name" value="NRIONCHANNEL"/>
</dbReference>
<comment type="subcellular location">
    <subcellularLocation>
        <location evidence="14">Postsynaptic cell membrane</location>
        <topology evidence="14">Multi-pass membrane protein</topology>
    </subcellularLocation>
</comment>